<reference evidence="3" key="1">
    <citation type="submission" date="2013-05" db="EMBL/GenBank/DDBJ databases">
        <title>Genome assembly of Cystobacter fuscus DSM 2262.</title>
        <authorList>
            <person name="Sharma G."/>
            <person name="Khatri I."/>
            <person name="Kaur C."/>
            <person name="Mayilraj S."/>
            <person name="Subramanian S."/>
        </authorList>
    </citation>
    <scope>NUCLEOTIDE SEQUENCE [LARGE SCALE GENOMIC DNA]</scope>
    <source>
        <strain evidence="3">DSM 2262</strain>
    </source>
</reference>
<feature type="signal peptide" evidence="1">
    <location>
        <begin position="1"/>
        <end position="28"/>
    </location>
</feature>
<evidence type="ECO:0000256" key="1">
    <source>
        <dbReference type="SAM" id="SignalP"/>
    </source>
</evidence>
<organism evidence="3 4">
    <name type="scientific">Cystobacter fuscus (strain ATCC 25194 / DSM 2262 / NBRC 100088 / M29)</name>
    <dbReference type="NCBI Taxonomy" id="1242864"/>
    <lineage>
        <taxon>Bacteria</taxon>
        <taxon>Pseudomonadati</taxon>
        <taxon>Myxococcota</taxon>
        <taxon>Myxococcia</taxon>
        <taxon>Myxococcales</taxon>
        <taxon>Cystobacterineae</taxon>
        <taxon>Archangiaceae</taxon>
        <taxon>Cystobacter</taxon>
    </lineage>
</organism>
<feature type="domain" description="Golvesin/Xly CBD-like" evidence="2">
    <location>
        <begin position="356"/>
        <end position="486"/>
    </location>
</feature>
<sequence>MSFALRRVMIRGVALSVGLALLLSPAWAAAETIGGGTIATPAVGPAPAYAVDGSGFVLVKNWNFGTSPSSTVTDMSIMNSHFQYHDQHGLDANPGYGASMVAPNAATAISGQPIEGVDTTSPVRAFFTDTLRTYLVPLNGATTLDPYLLNTGSGAFQPKWNLPGGGSRLGQDVLWETRVRYVTPRHFWFALWADGNNWNKGAEYDLIESFGYDNASIGGGNNYDGRYWHSSVVGGSSATNYHANWANGMTANGIPAYSSPVYNPAEWHVWTWLYRQDNTYAAFVDGVQVQSGTIHWTVGGGSTAPAVNMSFHFDGTWGSRKPETRNDFSIPASELAGKYYEWDYSRVYLRTEPVKDNTDSTGITLTAGTGAWVASSVTPGHIGTNYLHDNDTGKGTKSVQYTPTLSQDGTYNVYMQWTSGSGRATNVPVDIVKANGTTTTVTVNQTVDGGTWNLLGTYALSKRNASVTVRTTGTTGTVIADAVRFTPIASEVIVDNARLSNSDKTGTWVHSRSAPGFHGYDYAHDNNVGKGSTTARFTPNLPVAGTYNVYARWTADDTRSNNVPYRITYNAGTVLVYRNQQVNGGSWQLLGTYPFNAGTSGGVVISNGGTTGHVVADAVRFELVLP</sequence>
<gene>
    <name evidence="3" type="ORF">D187_000130</name>
</gene>
<evidence type="ECO:0000259" key="2">
    <source>
        <dbReference type="Pfam" id="PF25275"/>
    </source>
</evidence>
<dbReference type="RefSeq" id="WP_002629997.1">
    <property type="nucleotide sequence ID" value="NZ_ANAH02000001.1"/>
</dbReference>
<dbReference type="Proteomes" id="UP000011682">
    <property type="component" value="Unassembled WGS sequence"/>
</dbReference>
<dbReference type="OrthoDB" id="7156875at2"/>
<dbReference type="eggNOG" id="COG2273">
    <property type="taxonomic scope" value="Bacteria"/>
</dbReference>
<dbReference type="eggNOG" id="COG2730">
    <property type="taxonomic scope" value="Bacteria"/>
</dbReference>
<dbReference type="InterPro" id="IPR033803">
    <property type="entry name" value="CBD-like_Golvesin-Xly"/>
</dbReference>
<dbReference type="AlphaFoldDB" id="S9R6S0"/>
<evidence type="ECO:0000313" key="3">
    <source>
        <dbReference type="EMBL" id="EPX64708.1"/>
    </source>
</evidence>
<feature type="chain" id="PRO_5004555612" description="Golvesin/Xly CBD-like domain-containing protein" evidence="1">
    <location>
        <begin position="29"/>
        <end position="626"/>
    </location>
</feature>
<proteinExistence type="predicted"/>
<protein>
    <recommendedName>
        <fullName evidence="2">Golvesin/Xly CBD-like domain-containing protein</fullName>
    </recommendedName>
</protein>
<keyword evidence="4" id="KW-1185">Reference proteome</keyword>
<dbReference type="Gene3D" id="2.60.120.200">
    <property type="match status" value="1"/>
</dbReference>
<evidence type="ECO:0000313" key="4">
    <source>
        <dbReference type="Proteomes" id="UP000011682"/>
    </source>
</evidence>
<name>S9R6S0_CYSF2</name>
<dbReference type="Pfam" id="PF25275">
    <property type="entry name" value="Golvesin_C"/>
    <property type="match status" value="2"/>
</dbReference>
<keyword evidence="1" id="KW-0732">Signal</keyword>
<accession>S9R6S0</accession>
<feature type="domain" description="Golvesin/Xly CBD-like" evidence="2">
    <location>
        <begin position="492"/>
        <end position="622"/>
    </location>
</feature>
<dbReference type="EMBL" id="ANAH02000001">
    <property type="protein sequence ID" value="EPX64708.1"/>
    <property type="molecule type" value="Genomic_DNA"/>
</dbReference>
<comment type="caution">
    <text evidence="3">The sequence shown here is derived from an EMBL/GenBank/DDBJ whole genome shotgun (WGS) entry which is preliminary data.</text>
</comment>